<reference evidence="8" key="1">
    <citation type="submission" date="2018-05" db="EMBL/GenBank/DDBJ databases">
        <title>Draft genome of Mucuna pruriens seed.</title>
        <authorList>
            <person name="Nnadi N.E."/>
            <person name="Vos R."/>
            <person name="Hasami M.H."/>
            <person name="Devisetty U.K."/>
            <person name="Aguiy J.C."/>
        </authorList>
    </citation>
    <scope>NUCLEOTIDE SEQUENCE [LARGE SCALE GENOMIC DNA]</scope>
    <source>
        <strain evidence="8">JCA_2017</strain>
    </source>
</reference>
<evidence type="ECO:0000313" key="8">
    <source>
        <dbReference type="EMBL" id="RDX70423.1"/>
    </source>
</evidence>
<evidence type="ECO:0000256" key="6">
    <source>
        <dbReference type="ARBA" id="ARBA00023136"/>
    </source>
</evidence>
<protein>
    <submittedName>
        <fullName evidence="8">Cellulose synthase A catalytic subunit 3 [UDP-forming]</fullName>
    </submittedName>
</protein>
<sequence length="149" mass="16792">MMLDLTASVANTVFSILAVDCSVDKVFSYVSNDSAAMLTFESHAETVGFTTTLHDLEHKEGGLGKRIRFASIKDIFAYHKVWGKEDKGIIDEINIPKSLVWYCDFSCLVPNQYIDPYSPRVIINDGEKIKTSSMSHSPCWTLKEKTMFI</sequence>
<evidence type="ECO:0000256" key="1">
    <source>
        <dbReference type="ARBA" id="ARBA00004308"/>
    </source>
</evidence>
<keyword evidence="9" id="KW-1185">Reference proteome</keyword>
<dbReference type="InterPro" id="IPR005150">
    <property type="entry name" value="Cellulose_synth"/>
</dbReference>
<comment type="subcellular location">
    <subcellularLocation>
        <location evidence="1">Endomembrane system</location>
    </subcellularLocation>
</comment>
<keyword evidence="5" id="KW-1133">Transmembrane helix</keyword>
<evidence type="ECO:0000256" key="2">
    <source>
        <dbReference type="ARBA" id="ARBA00022676"/>
    </source>
</evidence>
<evidence type="ECO:0000256" key="4">
    <source>
        <dbReference type="ARBA" id="ARBA00022692"/>
    </source>
</evidence>
<keyword evidence="6" id="KW-0472">Membrane</keyword>
<dbReference type="EMBL" id="QJKJ01011710">
    <property type="protein sequence ID" value="RDX70423.1"/>
    <property type="molecule type" value="Genomic_DNA"/>
</dbReference>
<dbReference type="Proteomes" id="UP000257109">
    <property type="component" value="Unassembled WGS sequence"/>
</dbReference>
<accession>A0A371EWQ4</accession>
<keyword evidence="4" id="KW-0812">Transmembrane</keyword>
<name>A0A371EWQ4_MUCPR</name>
<evidence type="ECO:0000256" key="3">
    <source>
        <dbReference type="ARBA" id="ARBA00022679"/>
    </source>
</evidence>
<evidence type="ECO:0000256" key="7">
    <source>
        <dbReference type="PIRSR" id="PIRSR605150-2"/>
    </source>
</evidence>
<dbReference type="GO" id="GO:0012505">
    <property type="term" value="C:endomembrane system"/>
    <property type="evidence" value="ECO:0007669"/>
    <property type="project" value="UniProtKB-SubCell"/>
</dbReference>
<feature type="binding site" evidence="7">
    <location>
        <position position="33"/>
    </location>
    <ligand>
        <name>UDP-alpha-D-glucose</name>
        <dbReference type="ChEBI" id="CHEBI:58885"/>
    </ligand>
</feature>
<feature type="non-terminal residue" evidence="8">
    <location>
        <position position="1"/>
    </location>
</feature>
<keyword evidence="3" id="KW-0808">Transferase</keyword>
<dbReference type="Pfam" id="PF03552">
    <property type="entry name" value="Cellulose_synt"/>
    <property type="match status" value="1"/>
</dbReference>
<evidence type="ECO:0000256" key="5">
    <source>
        <dbReference type="ARBA" id="ARBA00022989"/>
    </source>
</evidence>
<comment type="caution">
    <text evidence="8">The sequence shown here is derived from an EMBL/GenBank/DDBJ whole genome shotgun (WGS) entry which is preliminary data.</text>
</comment>
<dbReference type="GO" id="GO:0016760">
    <property type="term" value="F:cellulose synthase (UDP-forming) activity"/>
    <property type="evidence" value="ECO:0007669"/>
    <property type="project" value="InterPro"/>
</dbReference>
<dbReference type="AlphaFoldDB" id="A0A371EWQ4"/>
<evidence type="ECO:0000313" key="9">
    <source>
        <dbReference type="Proteomes" id="UP000257109"/>
    </source>
</evidence>
<organism evidence="8 9">
    <name type="scientific">Mucuna pruriens</name>
    <name type="common">Velvet bean</name>
    <name type="synonym">Dolichos pruriens</name>
    <dbReference type="NCBI Taxonomy" id="157652"/>
    <lineage>
        <taxon>Eukaryota</taxon>
        <taxon>Viridiplantae</taxon>
        <taxon>Streptophyta</taxon>
        <taxon>Embryophyta</taxon>
        <taxon>Tracheophyta</taxon>
        <taxon>Spermatophyta</taxon>
        <taxon>Magnoliopsida</taxon>
        <taxon>eudicotyledons</taxon>
        <taxon>Gunneridae</taxon>
        <taxon>Pentapetalae</taxon>
        <taxon>rosids</taxon>
        <taxon>fabids</taxon>
        <taxon>Fabales</taxon>
        <taxon>Fabaceae</taxon>
        <taxon>Papilionoideae</taxon>
        <taxon>50 kb inversion clade</taxon>
        <taxon>NPAAA clade</taxon>
        <taxon>indigoferoid/millettioid clade</taxon>
        <taxon>Phaseoleae</taxon>
        <taxon>Mucuna</taxon>
    </lineage>
</organism>
<gene>
    <name evidence="8" type="primary">CESA3</name>
    <name evidence="8" type="ORF">CR513_50337</name>
</gene>
<dbReference type="GO" id="GO:0030244">
    <property type="term" value="P:cellulose biosynthetic process"/>
    <property type="evidence" value="ECO:0007669"/>
    <property type="project" value="InterPro"/>
</dbReference>
<proteinExistence type="predicted"/>
<dbReference type="GO" id="GO:0016020">
    <property type="term" value="C:membrane"/>
    <property type="evidence" value="ECO:0007669"/>
    <property type="project" value="InterPro"/>
</dbReference>
<keyword evidence="2" id="KW-0328">Glycosyltransferase</keyword>
<dbReference type="STRING" id="157652.A0A371EWQ4"/>